<sequence length="374" mass="37947">MDTDCNADGTNICKVAGAQGGTATATARFCTTYPLPVDSCTAATCTTPVGAKCSDLTLFCLPSPLAINQACAENFQCPTGSTCNPATTPHVCTTICTTDADCGGTTVTVGACAGTPVKACTNFGTGTACNAATDTAAATCTTGSCNPFSFICEPTTTTTTTTTEATATTIVGSVVGLRTLGQSCIVNTAGTTGCLPGLSCNPSAFNLAGETICTSSCIIGGTFCGIYTCTAQTNSVSLATENYCAIGSLTAECLVGTSCTSGVCNFYTLRCTTFTTTTITPCQDLVTGGSNDCGSLASLGYCTNTLYFTLMKTKCQKSCRYCTSTTSTSTCADLINPTTGVNDCPERVAYCTTSIYRTLMRTQCPLTCGVCSNG</sequence>
<accession>A0AC35UCQ7</accession>
<evidence type="ECO:0000313" key="1">
    <source>
        <dbReference type="Proteomes" id="UP000095286"/>
    </source>
</evidence>
<protein>
    <submittedName>
        <fullName evidence="2">ShKT domain-containing protein</fullName>
    </submittedName>
</protein>
<reference evidence="2" key="1">
    <citation type="submission" date="2016-11" db="UniProtKB">
        <authorList>
            <consortium name="WormBaseParasite"/>
        </authorList>
    </citation>
    <scope>IDENTIFICATION</scope>
    <source>
        <strain evidence="2">KR3021</strain>
    </source>
</reference>
<dbReference type="Proteomes" id="UP000095286">
    <property type="component" value="Unplaced"/>
</dbReference>
<proteinExistence type="predicted"/>
<organism evidence="1 2">
    <name type="scientific">Rhabditophanes sp. KR3021</name>
    <dbReference type="NCBI Taxonomy" id="114890"/>
    <lineage>
        <taxon>Eukaryota</taxon>
        <taxon>Metazoa</taxon>
        <taxon>Ecdysozoa</taxon>
        <taxon>Nematoda</taxon>
        <taxon>Chromadorea</taxon>
        <taxon>Rhabditida</taxon>
        <taxon>Tylenchina</taxon>
        <taxon>Panagrolaimomorpha</taxon>
        <taxon>Strongyloidoidea</taxon>
        <taxon>Alloionematidae</taxon>
        <taxon>Rhabditophanes</taxon>
    </lineage>
</organism>
<evidence type="ECO:0000313" key="2">
    <source>
        <dbReference type="WBParaSite" id="RSKR_0001012600.1"/>
    </source>
</evidence>
<dbReference type="WBParaSite" id="RSKR_0001012600.1">
    <property type="protein sequence ID" value="RSKR_0001012600.1"/>
    <property type="gene ID" value="RSKR_0001012600"/>
</dbReference>
<name>A0AC35UCQ7_9BILA</name>